<dbReference type="EMBL" id="KN822954">
    <property type="protein sequence ID" value="KIO32487.1"/>
    <property type="molecule type" value="Genomic_DNA"/>
</dbReference>
<gene>
    <name evidence="5" type="ORF">M407DRAFT_104924</name>
</gene>
<dbReference type="PROSITE" id="PS51352">
    <property type="entry name" value="THIOREDOXIN_2"/>
    <property type="match status" value="1"/>
</dbReference>
<protein>
    <recommendedName>
        <fullName evidence="4">Thioredoxin domain-containing protein</fullName>
    </recommendedName>
</protein>
<sequence length="151" mass="16751">MFRQIVRSPFVASATRSANVSRRAFHASRVAKEHYLDATPEVFERRVIDAEDPNKLVIVDFYADWCGPCKTLTPLLKRVTSDVSETDGQEVDLVTVNTDEQMELAQKYQIRALPTVTAFKGGKPLGHFVGAIPPHQLGETLKTWVASAPPS</sequence>
<dbReference type="Proteomes" id="UP000054248">
    <property type="component" value="Unassembled WGS sequence"/>
</dbReference>
<evidence type="ECO:0000313" key="5">
    <source>
        <dbReference type="EMBL" id="KIO32487.1"/>
    </source>
</evidence>
<keyword evidence="2" id="KW-0249">Electron transport</keyword>
<evidence type="ECO:0000256" key="3">
    <source>
        <dbReference type="ARBA" id="ARBA00023157"/>
    </source>
</evidence>
<evidence type="ECO:0000313" key="6">
    <source>
        <dbReference type="Proteomes" id="UP000054248"/>
    </source>
</evidence>
<accession>A0A0C3MFI4</accession>
<feature type="domain" description="Thioredoxin" evidence="4">
    <location>
        <begin position="16"/>
        <end position="146"/>
    </location>
</feature>
<dbReference type="AlphaFoldDB" id="A0A0C3MFI4"/>
<dbReference type="GO" id="GO:0005737">
    <property type="term" value="C:cytoplasm"/>
    <property type="evidence" value="ECO:0007669"/>
    <property type="project" value="TreeGrafter"/>
</dbReference>
<dbReference type="STRING" id="1051891.A0A0C3MFI4"/>
<dbReference type="OrthoDB" id="2121326at2759"/>
<dbReference type="PANTHER" id="PTHR45663:SF11">
    <property type="entry name" value="GEO12009P1"/>
    <property type="match status" value="1"/>
</dbReference>
<dbReference type="InterPro" id="IPR017937">
    <property type="entry name" value="Thioredoxin_CS"/>
</dbReference>
<keyword evidence="3" id="KW-1015">Disulfide bond</keyword>
<evidence type="ECO:0000259" key="4">
    <source>
        <dbReference type="PROSITE" id="PS51352"/>
    </source>
</evidence>
<dbReference type="SUPFAM" id="SSF52833">
    <property type="entry name" value="Thioredoxin-like"/>
    <property type="match status" value="1"/>
</dbReference>
<name>A0A0C3MFI4_9AGAM</name>
<dbReference type="InterPro" id="IPR036249">
    <property type="entry name" value="Thioredoxin-like_sf"/>
</dbReference>
<dbReference type="PANTHER" id="PTHR45663">
    <property type="entry name" value="GEO12009P1"/>
    <property type="match status" value="1"/>
</dbReference>
<dbReference type="Pfam" id="PF00085">
    <property type="entry name" value="Thioredoxin"/>
    <property type="match status" value="1"/>
</dbReference>
<dbReference type="CDD" id="cd02947">
    <property type="entry name" value="TRX_family"/>
    <property type="match status" value="1"/>
</dbReference>
<dbReference type="PROSITE" id="PS00194">
    <property type="entry name" value="THIOREDOXIN_1"/>
    <property type="match status" value="1"/>
</dbReference>
<evidence type="ECO:0000256" key="1">
    <source>
        <dbReference type="ARBA" id="ARBA00022448"/>
    </source>
</evidence>
<keyword evidence="6" id="KW-1185">Reference proteome</keyword>
<evidence type="ECO:0000256" key="2">
    <source>
        <dbReference type="ARBA" id="ARBA00022982"/>
    </source>
</evidence>
<dbReference type="HOGENOM" id="CLU_090389_11_0_1"/>
<keyword evidence="1" id="KW-0813">Transport</keyword>
<dbReference type="GO" id="GO:0015035">
    <property type="term" value="F:protein-disulfide reductase activity"/>
    <property type="evidence" value="ECO:0007669"/>
    <property type="project" value="TreeGrafter"/>
</dbReference>
<dbReference type="Gene3D" id="3.40.30.10">
    <property type="entry name" value="Glutaredoxin"/>
    <property type="match status" value="1"/>
</dbReference>
<dbReference type="PRINTS" id="PR00421">
    <property type="entry name" value="THIOREDOXIN"/>
</dbReference>
<reference evidence="6" key="2">
    <citation type="submission" date="2015-01" db="EMBL/GenBank/DDBJ databases">
        <title>Evolutionary Origins and Diversification of the Mycorrhizal Mutualists.</title>
        <authorList>
            <consortium name="DOE Joint Genome Institute"/>
            <consortium name="Mycorrhizal Genomics Consortium"/>
            <person name="Kohler A."/>
            <person name="Kuo A."/>
            <person name="Nagy L.G."/>
            <person name="Floudas D."/>
            <person name="Copeland A."/>
            <person name="Barry K.W."/>
            <person name="Cichocki N."/>
            <person name="Veneault-Fourrey C."/>
            <person name="LaButti K."/>
            <person name="Lindquist E.A."/>
            <person name="Lipzen A."/>
            <person name="Lundell T."/>
            <person name="Morin E."/>
            <person name="Murat C."/>
            <person name="Riley R."/>
            <person name="Ohm R."/>
            <person name="Sun H."/>
            <person name="Tunlid A."/>
            <person name="Henrissat B."/>
            <person name="Grigoriev I.V."/>
            <person name="Hibbett D.S."/>
            <person name="Martin F."/>
        </authorList>
    </citation>
    <scope>NUCLEOTIDE SEQUENCE [LARGE SCALE GENOMIC DNA]</scope>
    <source>
        <strain evidence="6">MUT 4182</strain>
    </source>
</reference>
<reference evidence="5 6" key="1">
    <citation type="submission" date="2014-04" db="EMBL/GenBank/DDBJ databases">
        <authorList>
            <consortium name="DOE Joint Genome Institute"/>
            <person name="Kuo A."/>
            <person name="Girlanda M."/>
            <person name="Perotto S."/>
            <person name="Kohler A."/>
            <person name="Nagy L.G."/>
            <person name="Floudas D."/>
            <person name="Copeland A."/>
            <person name="Barry K.W."/>
            <person name="Cichocki N."/>
            <person name="Veneault-Fourrey C."/>
            <person name="LaButti K."/>
            <person name="Lindquist E.A."/>
            <person name="Lipzen A."/>
            <person name="Lundell T."/>
            <person name="Morin E."/>
            <person name="Murat C."/>
            <person name="Sun H."/>
            <person name="Tunlid A."/>
            <person name="Henrissat B."/>
            <person name="Grigoriev I.V."/>
            <person name="Hibbett D.S."/>
            <person name="Martin F."/>
            <person name="Nordberg H.P."/>
            <person name="Cantor M.N."/>
            <person name="Hua S.X."/>
        </authorList>
    </citation>
    <scope>NUCLEOTIDE SEQUENCE [LARGE SCALE GENOMIC DNA]</scope>
    <source>
        <strain evidence="5 6">MUT 4182</strain>
    </source>
</reference>
<dbReference type="InterPro" id="IPR013766">
    <property type="entry name" value="Thioredoxin_domain"/>
</dbReference>
<proteinExistence type="predicted"/>
<organism evidence="5 6">
    <name type="scientific">Tulasnella calospora MUT 4182</name>
    <dbReference type="NCBI Taxonomy" id="1051891"/>
    <lineage>
        <taxon>Eukaryota</taxon>
        <taxon>Fungi</taxon>
        <taxon>Dikarya</taxon>
        <taxon>Basidiomycota</taxon>
        <taxon>Agaricomycotina</taxon>
        <taxon>Agaricomycetes</taxon>
        <taxon>Cantharellales</taxon>
        <taxon>Tulasnellaceae</taxon>
        <taxon>Tulasnella</taxon>
    </lineage>
</organism>